<evidence type="ECO:0000256" key="11">
    <source>
        <dbReference type="ARBA" id="ARBA00046340"/>
    </source>
</evidence>
<evidence type="ECO:0000256" key="7">
    <source>
        <dbReference type="ARBA" id="ARBA00023008"/>
    </source>
</evidence>
<evidence type="ECO:0000256" key="12">
    <source>
        <dbReference type="SAM" id="MobiDB-lite"/>
    </source>
</evidence>
<dbReference type="AlphaFoldDB" id="A0A3N4HYB8"/>
<evidence type="ECO:0000256" key="2">
    <source>
        <dbReference type="ARBA" id="ARBA00004613"/>
    </source>
</evidence>
<dbReference type="Proteomes" id="UP000275078">
    <property type="component" value="Unassembled WGS sequence"/>
</dbReference>
<dbReference type="OrthoDB" id="2019572at2759"/>
<protein>
    <submittedName>
        <fullName evidence="13">Uncharacterized protein</fullName>
    </submittedName>
</protein>
<dbReference type="GO" id="GO:0046872">
    <property type="term" value="F:metal ion binding"/>
    <property type="evidence" value="ECO:0007669"/>
    <property type="project" value="UniProtKB-KW"/>
</dbReference>
<sequence length="230" mass="24807">MNGFKCKVTGGSKTSKLKADPVAARFCRGNANRCVNSPVSRPLYWANFNNEEIGYDGNYDRKPAYNMDWGFKDGAQDIFESSSDDTTPKPSPDKPSLKPMPTPGKGVRPTTSETTSIVSTKPRGGTRPTPIQPGPPDDGESGSTIEVTVTIPTTVSIYVTKTTYLNRLGAAPAEPTDGSSASSCVWTGHCIGDPCGKHEDCDGDYPCLNGKCVSKEQYDGANMRIRKRRQ</sequence>
<evidence type="ECO:0000256" key="5">
    <source>
        <dbReference type="ARBA" id="ARBA00022729"/>
    </source>
</evidence>
<evidence type="ECO:0000256" key="4">
    <source>
        <dbReference type="ARBA" id="ARBA00022723"/>
    </source>
</evidence>
<proteinExistence type="inferred from homology"/>
<dbReference type="GO" id="GO:0004497">
    <property type="term" value="F:monooxygenase activity"/>
    <property type="evidence" value="ECO:0007669"/>
    <property type="project" value="UniProtKB-KW"/>
</dbReference>
<name>A0A3N4HYB8_ASCIM</name>
<dbReference type="STRING" id="1160509.A0A3N4HYB8"/>
<keyword evidence="14" id="KW-1185">Reference proteome</keyword>
<evidence type="ECO:0000256" key="10">
    <source>
        <dbReference type="ARBA" id="ARBA00023180"/>
    </source>
</evidence>
<dbReference type="GO" id="GO:0005576">
    <property type="term" value="C:extracellular region"/>
    <property type="evidence" value="ECO:0007669"/>
    <property type="project" value="UniProtKB-SubCell"/>
</dbReference>
<keyword evidence="5" id="KW-0732">Signal</keyword>
<accession>A0A3N4HYB8</accession>
<keyword evidence="3" id="KW-0964">Secreted</keyword>
<keyword evidence="6" id="KW-0560">Oxidoreductase</keyword>
<keyword evidence="9" id="KW-1015">Disulfide bond</keyword>
<keyword evidence="7" id="KW-0186">Copper</keyword>
<evidence type="ECO:0000256" key="9">
    <source>
        <dbReference type="ARBA" id="ARBA00023157"/>
    </source>
</evidence>
<keyword evidence="10" id="KW-0325">Glycoprotein</keyword>
<feature type="compositionally biased region" description="Polar residues" evidence="12">
    <location>
        <begin position="109"/>
        <end position="119"/>
    </location>
</feature>
<keyword evidence="8" id="KW-0503">Monooxygenase</keyword>
<evidence type="ECO:0000256" key="6">
    <source>
        <dbReference type="ARBA" id="ARBA00023002"/>
    </source>
</evidence>
<evidence type="ECO:0000256" key="8">
    <source>
        <dbReference type="ARBA" id="ARBA00023033"/>
    </source>
</evidence>
<evidence type="ECO:0000256" key="3">
    <source>
        <dbReference type="ARBA" id="ARBA00022525"/>
    </source>
</evidence>
<comment type="cofactor">
    <cofactor evidence="1">
        <name>Cu(2+)</name>
        <dbReference type="ChEBI" id="CHEBI:29036"/>
    </cofactor>
</comment>
<dbReference type="EMBL" id="ML119716">
    <property type="protein sequence ID" value="RPA78096.1"/>
    <property type="molecule type" value="Genomic_DNA"/>
</dbReference>
<evidence type="ECO:0000313" key="13">
    <source>
        <dbReference type="EMBL" id="RPA78096.1"/>
    </source>
</evidence>
<comment type="subcellular location">
    <subcellularLocation>
        <location evidence="2">Secreted</location>
    </subcellularLocation>
</comment>
<keyword evidence="4" id="KW-0479">Metal-binding</keyword>
<dbReference type="InterPro" id="IPR054497">
    <property type="entry name" value="LPMO_AA14"/>
</dbReference>
<gene>
    <name evidence="13" type="ORF">BJ508DRAFT_161074</name>
</gene>
<comment type="similarity">
    <text evidence="11">Belongs to the polysaccharide monooxygenase AA14 family.</text>
</comment>
<evidence type="ECO:0000256" key="1">
    <source>
        <dbReference type="ARBA" id="ARBA00001973"/>
    </source>
</evidence>
<evidence type="ECO:0000313" key="14">
    <source>
        <dbReference type="Proteomes" id="UP000275078"/>
    </source>
</evidence>
<reference evidence="13 14" key="1">
    <citation type="journal article" date="2018" name="Nat. Ecol. Evol.">
        <title>Pezizomycetes genomes reveal the molecular basis of ectomycorrhizal truffle lifestyle.</title>
        <authorList>
            <person name="Murat C."/>
            <person name="Payen T."/>
            <person name="Noel B."/>
            <person name="Kuo A."/>
            <person name="Morin E."/>
            <person name="Chen J."/>
            <person name="Kohler A."/>
            <person name="Krizsan K."/>
            <person name="Balestrini R."/>
            <person name="Da Silva C."/>
            <person name="Montanini B."/>
            <person name="Hainaut M."/>
            <person name="Levati E."/>
            <person name="Barry K.W."/>
            <person name="Belfiori B."/>
            <person name="Cichocki N."/>
            <person name="Clum A."/>
            <person name="Dockter R.B."/>
            <person name="Fauchery L."/>
            <person name="Guy J."/>
            <person name="Iotti M."/>
            <person name="Le Tacon F."/>
            <person name="Lindquist E.A."/>
            <person name="Lipzen A."/>
            <person name="Malagnac F."/>
            <person name="Mello A."/>
            <person name="Molinier V."/>
            <person name="Miyauchi S."/>
            <person name="Poulain J."/>
            <person name="Riccioni C."/>
            <person name="Rubini A."/>
            <person name="Sitrit Y."/>
            <person name="Splivallo R."/>
            <person name="Traeger S."/>
            <person name="Wang M."/>
            <person name="Zifcakova L."/>
            <person name="Wipf D."/>
            <person name="Zambonelli A."/>
            <person name="Paolocci F."/>
            <person name="Nowrousian M."/>
            <person name="Ottonello S."/>
            <person name="Baldrian P."/>
            <person name="Spatafora J.W."/>
            <person name="Henrissat B."/>
            <person name="Nagy L.G."/>
            <person name="Aury J.M."/>
            <person name="Wincker P."/>
            <person name="Grigoriev I.V."/>
            <person name="Bonfante P."/>
            <person name="Martin F.M."/>
        </authorList>
    </citation>
    <scope>NUCLEOTIDE SEQUENCE [LARGE SCALE GENOMIC DNA]</scope>
    <source>
        <strain evidence="13 14">RN42</strain>
    </source>
</reference>
<dbReference type="Pfam" id="PF22810">
    <property type="entry name" value="LPMO_AA14"/>
    <property type="match status" value="1"/>
</dbReference>
<organism evidence="13 14">
    <name type="scientific">Ascobolus immersus RN42</name>
    <dbReference type="NCBI Taxonomy" id="1160509"/>
    <lineage>
        <taxon>Eukaryota</taxon>
        <taxon>Fungi</taxon>
        <taxon>Dikarya</taxon>
        <taxon>Ascomycota</taxon>
        <taxon>Pezizomycotina</taxon>
        <taxon>Pezizomycetes</taxon>
        <taxon>Pezizales</taxon>
        <taxon>Ascobolaceae</taxon>
        <taxon>Ascobolus</taxon>
    </lineage>
</organism>
<feature type="region of interest" description="Disordered" evidence="12">
    <location>
        <begin position="76"/>
        <end position="144"/>
    </location>
</feature>